<dbReference type="InterPro" id="IPR000569">
    <property type="entry name" value="HECT_dom"/>
</dbReference>
<keyword evidence="4" id="KW-0808">Transferase</keyword>
<dbReference type="FunFam" id="3.30.2160.10:FF:000019">
    <property type="entry name" value="E3 ubiquitin-protein ligase UPL5 isoform A"/>
    <property type="match status" value="1"/>
</dbReference>
<dbReference type="PANTHER" id="PTHR11254:SF424">
    <property type="entry name" value="E3 UBIQUITIN-PROTEIN LIGASE UPL5"/>
    <property type="match status" value="1"/>
</dbReference>
<accession>A0AAV1S4F9</accession>
<dbReference type="Gene3D" id="3.30.2410.10">
    <property type="entry name" value="Hect, E3 ligase catalytic domain"/>
    <property type="match status" value="1"/>
</dbReference>
<feature type="domain" description="HECT" evidence="7">
    <location>
        <begin position="20"/>
        <end position="225"/>
    </location>
</feature>
<dbReference type="Pfam" id="PF00632">
    <property type="entry name" value="HECT"/>
    <property type="match status" value="1"/>
</dbReference>
<keyword evidence="9" id="KW-1185">Reference proteome</keyword>
<dbReference type="PROSITE" id="PS50237">
    <property type="entry name" value="HECT"/>
    <property type="match status" value="1"/>
</dbReference>
<dbReference type="Proteomes" id="UP001314170">
    <property type="component" value="Unassembled WGS sequence"/>
</dbReference>
<dbReference type="GO" id="GO:0000209">
    <property type="term" value="P:protein polyubiquitination"/>
    <property type="evidence" value="ECO:0007669"/>
    <property type="project" value="TreeGrafter"/>
</dbReference>
<evidence type="ECO:0000313" key="8">
    <source>
        <dbReference type="EMBL" id="CAK7345040.1"/>
    </source>
</evidence>
<evidence type="ECO:0000256" key="3">
    <source>
        <dbReference type="ARBA" id="ARBA00012485"/>
    </source>
</evidence>
<evidence type="ECO:0000256" key="6">
    <source>
        <dbReference type="PROSITE-ProRule" id="PRU00104"/>
    </source>
</evidence>
<protein>
    <recommendedName>
        <fullName evidence="3">HECT-type E3 ubiquitin transferase</fullName>
        <ecNumber evidence="3">2.3.2.26</ecNumber>
    </recommendedName>
</protein>
<dbReference type="Gene3D" id="3.90.1750.10">
    <property type="entry name" value="Hect, E3 ligase catalytic domains"/>
    <property type="match status" value="1"/>
</dbReference>
<keyword evidence="5 6" id="KW-0833">Ubl conjugation pathway</keyword>
<evidence type="ECO:0000256" key="4">
    <source>
        <dbReference type="ARBA" id="ARBA00022679"/>
    </source>
</evidence>
<dbReference type="SMART" id="SM00119">
    <property type="entry name" value="HECTc"/>
    <property type="match status" value="1"/>
</dbReference>
<dbReference type="PANTHER" id="PTHR11254">
    <property type="entry name" value="HECT DOMAIN UBIQUITIN-PROTEIN LIGASE"/>
    <property type="match status" value="1"/>
</dbReference>
<dbReference type="EC" id="2.3.2.26" evidence="3"/>
<gene>
    <name evidence="8" type="ORF">DCAF_LOCUS18064</name>
</gene>
<comment type="caution">
    <text evidence="6">Lacks conserved residue(s) required for the propagation of feature annotation.</text>
</comment>
<comment type="pathway">
    <text evidence="2">Protein modification; protein ubiquitination.</text>
</comment>
<dbReference type="InterPro" id="IPR050409">
    <property type="entry name" value="E3_ubiq-protein_ligase"/>
</dbReference>
<evidence type="ECO:0000256" key="5">
    <source>
        <dbReference type="ARBA" id="ARBA00022786"/>
    </source>
</evidence>
<dbReference type="GO" id="GO:0061630">
    <property type="term" value="F:ubiquitin protein ligase activity"/>
    <property type="evidence" value="ECO:0007669"/>
    <property type="project" value="UniProtKB-EC"/>
</dbReference>
<proteinExistence type="predicted"/>
<dbReference type="SUPFAM" id="SSF56204">
    <property type="entry name" value="Hect, E3 ligase catalytic domain"/>
    <property type="match status" value="1"/>
</dbReference>
<evidence type="ECO:0000313" key="9">
    <source>
        <dbReference type="Proteomes" id="UP001314170"/>
    </source>
</evidence>
<sequence length="225" mass="26023">MYVDFIVFILCAASKVDPMHLEYFTFAGRVIALALMHKVQVGIVFDRAFFLQLAGMHISLEDIRDADPGLYSSCTQILQMDPEFIDSDGLGLTFVREVEELGSRKVVELCHGGKGIVVNSKNRDEYVNRLIQHRFVTSISDPVSRFARGFADILSTSGQQKLFFRSLELEDLDWMLYGSESSICVEDWKAHTEYNSYNETDPQISWFWQVFFVFFSYLKFKFSFF</sequence>
<evidence type="ECO:0000256" key="1">
    <source>
        <dbReference type="ARBA" id="ARBA00000885"/>
    </source>
</evidence>
<dbReference type="AlphaFoldDB" id="A0AAV1S4F9"/>
<reference evidence="8 9" key="1">
    <citation type="submission" date="2024-01" db="EMBL/GenBank/DDBJ databases">
        <authorList>
            <person name="Waweru B."/>
        </authorList>
    </citation>
    <scope>NUCLEOTIDE SEQUENCE [LARGE SCALE GENOMIC DNA]</scope>
</reference>
<comment type="catalytic activity">
    <reaction evidence="1">
        <text>S-ubiquitinyl-[E2 ubiquitin-conjugating enzyme]-L-cysteine + [acceptor protein]-L-lysine = [E2 ubiquitin-conjugating enzyme]-L-cysteine + N(6)-ubiquitinyl-[acceptor protein]-L-lysine.</text>
        <dbReference type="EC" id="2.3.2.26"/>
    </reaction>
</comment>
<organism evidence="8 9">
    <name type="scientific">Dovyalis caffra</name>
    <dbReference type="NCBI Taxonomy" id="77055"/>
    <lineage>
        <taxon>Eukaryota</taxon>
        <taxon>Viridiplantae</taxon>
        <taxon>Streptophyta</taxon>
        <taxon>Embryophyta</taxon>
        <taxon>Tracheophyta</taxon>
        <taxon>Spermatophyta</taxon>
        <taxon>Magnoliopsida</taxon>
        <taxon>eudicotyledons</taxon>
        <taxon>Gunneridae</taxon>
        <taxon>Pentapetalae</taxon>
        <taxon>rosids</taxon>
        <taxon>fabids</taxon>
        <taxon>Malpighiales</taxon>
        <taxon>Salicaceae</taxon>
        <taxon>Flacourtieae</taxon>
        <taxon>Dovyalis</taxon>
    </lineage>
</organism>
<dbReference type="InterPro" id="IPR035983">
    <property type="entry name" value="Hect_E3_ubiquitin_ligase"/>
</dbReference>
<dbReference type="GO" id="GO:0006511">
    <property type="term" value="P:ubiquitin-dependent protein catabolic process"/>
    <property type="evidence" value="ECO:0007669"/>
    <property type="project" value="TreeGrafter"/>
</dbReference>
<dbReference type="EMBL" id="CAWUPB010001166">
    <property type="protein sequence ID" value="CAK7345040.1"/>
    <property type="molecule type" value="Genomic_DNA"/>
</dbReference>
<evidence type="ECO:0000259" key="7">
    <source>
        <dbReference type="PROSITE" id="PS50237"/>
    </source>
</evidence>
<evidence type="ECO:0000256" key="2">
    <source>
        <dbReference type="ARBA" id="ARBA00004906"/>
    </source>
</evidence>
<dbReference type="Gene3D" id="3.30.2160.10">
    <property type="entry name" value="Hect, E3 ligase catalytic domain"/>
    <property type="match status" value="1"/>
</dbReference>
<comment type="caution">
    <text evidence="8">The sequence shown here is derived from an EMBL/GenBank/DDBJ whole genome shotgun (WGS) entry which is preliminary data.</text>
</comment>
<dbReference type="GO" id="GO:0005737">
    <property type="term" value="C:cytoplasm"/>
    <property type="evidence" value="ECO:0007669"/>
    <property type="project" value="TreeGrafter"/>
</dbReference>
<name>A0AAV1S4F9_9ROSI</name>